<dbReference type="Gene3D" id="2.160.20.80">
    <property type="entry name" value="E3 ubiquitin-protein ligase SopA"/>
    <property type="match status" value="1"/>
</dbReference>
<evidence type="ECO:0008006" key="3">
    <source>
        <dbReference type="Google" id="ProtNLM"/>
    </source>
</evidence>
<dbReference type="PANTHER" id="PTHR14136">
    <property type="entry name" value="BTB_POZ DOMAIN-CONTAINING PROTEIN KCTD9"/>
    <property type="match status" value="1"/>
</dbReference>
<reference evidence="1 2" key="1">
    <citation type="submission" date="2016-11" db="EMBL/GenBank/DDBJ databases">
        <title>Draft Genome Sequences of Nine Cyanobacterial Strains from Diverse Habitats.</title>
        <authorList>
            <person name="Zhu T."/>
            <person name="Hou S."/>
            <person name="Lu X."/>
            <person name="Hess W.R."/>
        </authorList>
    </citation>
    <scope>NUCLEOTIDE SEQUENCE [LARGE SCALE GENOMIC DNA]</scope>
    <source>
        <strain evidence="1 2">5.2 s.c.1</strain>
    </source>
</reference>
<comment type="caution">
    <text evidence="1">The sequence shown here is derived from an EMBL/GenBank/DDBJ whole genome shotgun (WGS) entry which is preliminary data.</text>
</comment>
<dbReference type="InterPro" id="IPR001646">
    <property type="entry name" value="5peptide_repeat"/>
</dbReference>
<protein>
    <recommendedName>
        <fullName evidence="3">Low-complexity protein</fullName>
    </recommendedName>
</protein>
<dbReference type="STRING" id="247279.NIES1031_12540"/>
<keyword evidence="2" id="KW-1185">Reference proteome</keyword>
<gene>
    <name evidence="1" type="ORF">NIES1031_12540</name>
</gene>
<dbReference type="InterPro" id="IPR051082">
    <property type="entry name" value="Pentapeptide-BTB/POZ_domain"/>
</dbReference>
<organism evidence="1 2">
    <name type="scientific">Chroogloeocystis siderophila 5.2 s.c.1</name>
    <dbReference type="NCBI Taxonomy" id="247279"/>
    <lineage>
        <taxon>Bacteria</taxon>
        <taxon>Bacillati</taxon>
        <taxon>Cyanobacteriota</taxon>
        <taxon>Cyanophyceae</taxon>
        <taxon>Oscillatoriophycideae</taxon>
        <taxon>Chroococcales</taxon>
        <taxon>Chroococcaceae</taxon>
        <taxon>Chroogloeocystis</taxon>
    </lineage>
</organism>
<dbReference type="EMBL" id="MRCC01000009">
    <property type="protein sequence ID" value="OKH25818.1"/>
    <property type="molecule type" value="Genomic_DNA"/>
</dbReference>
<dbReference type="AlphaFoldDB" id="A0A1U7HQJ5"/>
<dbReference type="PANTHER" id="PTHR14136:SF17">
    <property type="entry name" value="BTB_POZ DOMAIN-CONTAINING PROTEIN KCTD9"/>
    <property type="match status" value="1"/>
</dbReference>
<accession>A0A1U7HQJ5</accession>
<dbReference type="SUPFAM" id="SSF141571">
    <property type="entry name" value="Pentapeptide repeat-like"/>
    <property type="match status" value="1"/>
</dbReference>
<name>A0A1U7HQJ5_9CHRO</name>
<dbReference type="Proteomes" id="UP000185984">
    <property type="component" value="Unassembled WGS sequence"/>
</dbReference>
<sequence length="195" mass="22002">MRTCWFQSRKLDSADVAGTYLATPKVRQLVVSKDGSNQNYDRLALQGINLQDGHLEDASFIAADLSGATLQKANLCRAKLVQTQLYHADLTSACLTGAYIQDWAIATDTKLEQVEANTSTRDCRQKTIPILVVNQITNRKTLNLETFLILLHQSSKLSIFIASKTSIRVLLRLRRLTYTIIKESILMQLRLRYSN</sequence>
<proteinExistence type="predicted"/>
<dbReference type="OrthoDB" id="528457at2"/>
<dbReference type="Pfam" id="PF00805">
    <property type="entry name" value="Pentapeptide"/>
    <property type="match status" value="1"/>
</dbReference>
<evidence type="ECO:0000313" key="2">
    <source>
        <dbReference type="Proteomes" id="UP000185984"/>
    </source>
</evidence>
<evidence type="ECO:0000313" key="1">
    <source>
        <dbReference type="EMBL" id="OKH25818.1"/>
    </source>
</evidence>